<keyword evidence="1" id="KW-1133">Transmembrane helix</keyword>
<keyword evidence="1" id="KW-0472">Membrane</keyword>
<name>A0A0E9N4U0_9BACT</name>
<keyword evidence="1" id="KW-0812">Transmembrane</keyword>
<evidence type="ECO:0000313" key="3">
    <source>
        <dbReference type="Proteomes" id="UP000033121"/>
    </source>
</evidence>
<dbReference type="STRING" id="1220578.FPE01S_04_00610"/>
<feature type="transmembrane region" description="Helical" evidence="1">
    <location>
        <begin position="94"/>
        <end position="112"/>
    </location>
</feature>
<comment type="caution">
    <text evidence="2">The sequence shown here is derived from an EMBL/GenBank/DDBJ whole genome shotgun (WGS) entry which is preliminary data.</text>
</comment>
<sequence>MENTPLYSIPAKYRKIENLHIVFWLIKDMCWAMLWKPLGLVMIVPTVSVAVLITWQTRKLKAELYHNLAVLFWIIANCYWMVTEFLALPDETRYYAAVPFSIGIVIIAAYYIRVLPAEKTEAMANAG</sequence>
<feature type="transmembrane region" description="Helical" evidence="1">
    <location>
        <begin position="34"/>
        <end position="55"/>
    </location>
</feature>
<dbReference type="Proteomes" id="UP000033121">
    <property type="component" value="Unassembled WGS sequence"/>
</dbReference>
<accession>A0A0E9N4U0</accession>
<proteinExistence type="predicted"/>
<dbReference type="OrthoDB" id="1376269at2"/>
<dbReference type="RefSeq" id="WP_046370825.1">
    <property type="nucleotide sequence ID" value="NZ_BBWV01000004.1"/>
</dbReference>
<evidence type="ECO:0000256" key="1">
    <source>
        <dbReference type="SAM" id="Phobius"/>
    </source>
</evidence>
<organism evidence="2 3">
    <name type="scientific">Flavihumibacter petaseus NBRC 106054</name>
    <dbReference type="NCBI Taxonomy" id="1220578"/>
    <lineage>
        <taxon>Bacteria</taxon>
        <taxon>Pseudomonadati</taxon>
        <taxon>Bacteroidota</taxon>
        <taxon>Chitinophagia</taxon>
        <taxon>Chitinophagales</taxon>
        <taxon>Chitinophagaceae</taxon>
        <taxon>Flavihumibacter</taxon>
    </lineage>
</organism>
<keyword evidence="3" id="KW-1185">Reference proteome</keyword>
<gene>
    <name evidence="2" type="ORF">FPE01S_04_00610</name>
</gene>
<feature type="transmembrane region" description="Helical" evidence="1">
    <location>
        <begin position="64"/>
        <end position="82"/>
    </location>
</feature>
<evidence type="ECO:0000313" key="2">
    <source>
        <dbReference type="EMBL" id="GAO44818.1"/>
    </source>
</evidence>
<dbReference type="AlphaFoldDB" id="A0A0E9N4U0"/>
<reference evidence="2 3" key="1">
    <citation type="submission" date="2015-04" db="EMBL/GenBank/DDBJ databases">
        <title>Whole genome shotgun sequence of Flavihumibacter petaseus NBRC 106054.</title>
        <authorList>
            <person name="Miyazawa S."/>
            <person name="Hosoyama A."/>
            <person name="Hashimoto M."/>
            <person name="Noguchi M."/>
            <person name="Tsuchikane K."/>
            <person name="Ohji S."/>
            <person name="Yamazoe A."/>
            <person name="Ichikawa N."/>
            <person name="Kimura A."/>
            <person name="Fujita N."/>
        </authorList>
    </citation>
    <scope>NUCLEOTIDE SEQUENCE [LARGE SCALE GENOMIC DNA]</scope>
    <source>
        <strain evidence="2 3">NBRC 106054</strain>
    </source>
</reference>
<dbReference type="EMBL" id="BBWV01000004">
    <property type="protein sequence ID" value="GAO44818.1"/>
    <property type="molecule type" value="Genomic_DNA"/>
</dbReference>
<protein>
    <submittedName>
        <fullName evidence="2">Uncharacterized protein</fullName>
    </submittedName>
</protein>